<protein>
    <submittedName>
        <fullName evidence="2">Beta-lactamase</fullName>
    </submittedName>
</protein>
<gene>
    <name evidence="2" type="ORF">SAMN04488508_106228</name>
</gene>
<dbReference type="InterPro" id="IPR050491">
    <property type="entry name" value="AmpC-like"/>
</dbReference>
<dbReference type="SUPFAM" id="SSF56601">
    <property type="entry name" value="beta-lactamase/transpeptidase-like"/>
    <property type="match status" value="1"/>
</dbReference>
<sequence length="355" mass="40857">MIPANAQNINQLLSSKLDSISENPVHSISVYIKNQDGVLIDQVAGLRAKEGEKALSTDQFRIASSTKLFVSTIVLQLQEEGKLSLTDKVYPYLKDIEYLKLDEFHYYDNLAFAKEISIEQLLSHKSGLADIFNDKQEAFFERVMQNPERQYQPKDIVDLYFEFGLHKETKYKPDEGWHYSDMNYVLLGLLIEKLEQKSLSQSIRDRILSPLDLKDTYFEYYEKTETNKARLHQYIGNIDFDMVNTSFDWSGGGVVSTHQDLATFIEALFNKKLISETSLQKMIAVQPTIKDHLPYGLGVYKSVYNNHTFFGHYGFYGTYIGYCPRTKTVLSYCISQATPSFNTYEFVNAIVESVK</sequence>
<accession>A0A1M6HDN2</accession>
<dbReference type="STRING" id="570521.SAMN04488508_106228"/>
<evidence type="ECO:0000313" key="3">
    <source>
        <dbReference type="Proteomes" id="UP000184432"/>
    </source>
</evidence>
<dbReference type="PANTHER" id="PTHR46825:SF7">
    <property type="entry name" value="D-ALANYL-D-ALANINE CARBOXYPEPTIDASE"/>
    <property type="match status" value="1"/>
</dbReference>
<dbReference type="InterPro" id="IPR001466">
    <property type="entry name" value="Beta-lactam-related"/>
</dbReference>
<proteinExistence type="predicted"/>
<feature type="domain" description="Beta-lactamase-related" evidence="1">
    <location>
        <begin position="27"/>
        <end position="339"/>
    </location>
</feature>
<reference evidence="3" key="1">
    <citation type="submission" date="2016-11" db="EMBL/GenBank/DDBJ databases">
        <authorList>
            <person name="Varghese N."/>
            <person name="Submissions S."/>
        </authorList>
    </citation>
    <scope>NUCLEOTIDE SEQUENCE [LARGE SCALE GENOMIC DNA]</scope>
    <source>
        <strain evidence="3">DSM 22623</strain>
    </source>
</reference>
<organism evidence="2 3">
    <name type="scientific">Aquimarina spongiae</name>
    <dbReference type="NCBI Taxonomy" id="570521"/>
    <lineage>
        <taxon>Bacteria</taxon>
        <taxon>Pseudomonadati</taxon>
        <taxon>Bacteroidota</taxon>
        <taxon>Flavobacteriia</taxon>
        <taxon>Flavobacteriales</taxon>
        <taxon>Flavobacteriaceae</taxon>
        <taxon>Aquimarina</taxon>
    </lineage>
</organism>
<dbReference type="PANTHER" id="PTHR46825">
    <property type="entry name" value="D-ALANYL-D-ALANINE-CARBOXYPEPTIDASE/ENDOPEPTIDASE AMPH"/>
    <property type="match status" value="1"/>
</dbReference>
<dbReference type="Gene3D" id="3.40.710.10">
    <property type="entry name" value="DD-peptidase/beta-lactamase superfamily"/>
    <property type="match status" value="1"/>
</dbReference>
<keyword evidence="3" id="KW-1185">Reference proteome</keyword>
<dbReference type="Pfam" id="PF00144">
    <property type="entry name" value="Beta-lactamase"/>
    <property type="match status" value="1"/>
</dbReference>
<evidence type="ECO:0000313" key="2">
    <source>
        <dbReference type="EMBL" id="SHJ20307.1"/>
    </source>
</evidence>
<evidence type="ECO:0000259" key="1">
    <source>
        <dbReference type="Pfam" id="PF00144"/>
    </source>
</evidence>
<dbReference type="Proteomes" id="UP000184432">
    <property type="component" value="Unassembled WGS sequence"/>
</dbReference>
<dbReference type="InterPro" id="IPR012338">
    <property type="entry name" value="Beta-lactam/transpept-like"/>
</dbReference>
<name>A0A1M6HDN2_9FLAO</name>
<dbReference type="AlphaFoldDB" id="A0A1M6HDN2"/>
<dbReference type="EMBL" id="FQYP01000006">
    <property type="protein sequence ID" value="SHJ20307.1"/>
    <property type="molecule type" value="Genomic_DNA"/>
</dbReference>